<dbReference type="Proteomes" id="UP000468735">
    <property type="component" value="Unassembled WGS sequence"/>
</dbReference>
<evidence type="ECO:0000256" key="5">
    <source>
        <dbReference type="SAM" id="MobiDB-lite"/>
    </source>
</evidence>
<dbReference type="InterPro" id="IPR011075">
    <property type="entry name" value="TetR_C"/>
</dbReference>
<dbReference type="InterPro" id="IPR009057">
    <property type="entry name" value="Homeodomain-like_sf"/>
</dbReference>
<dbReference type="SUPFAM" id="SSF46689">
    <property type="entry name" value="Homeodomain-like"/>
    <property type="match status" value="1"/>
</dbReference>
<protein>
    <submittedName>
        <fullName evidence="7">TetR/AcrR family transcriptional regulator</fullName>
    </submittedName>
</protein>
<dbReference type="PROSITE" id="PS50977">
    <property type="entry name" value="HTH_TETR_2"/>
    <property type="match status" value="1"/>
</dbReference>
<dbReference type="InterPro" id="IPR050109">
    <property type="entry name" value="HTH-type_TetR-like_transc_reg"/>
</dbReference>
<feature type="region of interest" description="Disordered" evidence="5">
    <location>
        <begin position="1"/>
        <end position="27"/>
    </location>
</feature>
<evidence type="ECO:0000256" key="3">
    <source>
        <dbReference type="ARBA" id="ARBA00023163"/>
    </source>
</evidence>
<evidence type="ECO:0000313" key="7">
    <source>
        <dbReference type="EMBL" id="KAB2352339.1"/>
    </source>
</evidence>
<reference evidence="7 8" key="1">
    <citation type="submission" date="2019-09" db="EMBL/GenBank/DDBJ databases">
        <title>Actinomadura physcomitrii sp. nov., a novel actinomycete isolated from moss [Physcomitrium sphaericum (Ludw) Fuernr].</title>
        <authorList>
            <person name="Zhuang X."/>
            <person name="Liu C."/>
        </authorList>
    </citation>
    <scope>NUCLEOTIDE SEQUENCE [LARGE SCALE GENOMIC DNA]</scope>
    <source>
        <strain evidence="7 8">HMC1</strain>
    </source>
</reference>
<dbReference type="PANTHER" id="PTHR30055:SF148">
    <property type="entry name" value="TETR-FAMILY TRANSCRIPTIONAL REGULATOR"/>
    <property type="match status" value="1"/>
</dbReference>
<keyword evidence="1" id="KW-0805">Transcription regulation</keyword>
<dbReference type="InterPro" id="IPR036271">
    <property type="entry name" value="Tet_transcr_reg_TetR-rel_C_sf"/>
</dbReference>
<feature type="domain" description="HTH tetR-type" evidence="6">
    <location>
        <begin position="51"/>
        <end position="110"/>
    </location>
</feature>
<keyword evidence="3" id="KW-0804">Transcription</keyword>
<dbReference type="Gene3D" id="1.10.357.10">
    <property type="entry name" value="Tetracycline Repressor, domain 2"/>
    <property type="match status" value="1"/>
</dbReference>
<dbReference type="SUPFAM" id="SSF48498">
    <property type="entry name" value="Tetracyclin repressor-like, C-terminal domain"/>
    <property type="match status" value="1"/>
</dbReference>
<dbReference type="EMBL" id="WBMT01000001">
    <property type="protein sequence ID" value="KAB2352339.1"/>
    <property type="molecule type" value="Genomic_DNA"/>
</dbReference>
<dbReference type="InterPro" id="IPR001647">
    <property type="entry name" value="HTH_TetR"/>
</dbReference>
<accession>A0A6H9ZCR1</accession>
<comment type="caution">
    <text evidence="7">The sequence shown here is derived from an EMBL/GenBank/DDBJ whole genome shotgun (WGS) entry which is preliminary data.</text>
</comment>
<dbReference type="GO" id="GO:0003700">
    <property type="term" value="F:DNA-binding transcription factor activity"/>
    <property type="evidence" value="ECO:0007669"/>
    <property type="project" value="TreeGrafter"/>
</dbReference>
<feature type="DNA-binding region" description="H-T-H motif" evidence="4">
    <location>
        <begin position="73"/>
        <end position="92"/>
    </location>
</feature>
<dbReference type="Pfam" id="PF00440">
    <property type="entry name" value="TetR_N"/>
    <property type="match status" value="1"/>
</dbReference>
<name>A0A6H9ZCR1_9ACTN</name>
<dbReference type="PANTHER" id="PTHR30055">
    <property type="entry name" value="HTH-TYPE TRANSCRIPTIONAL REGULATOR RUTR"/>
    <property type="match status" value="1"/>
</dbReference>
<feature type="compositionally biased region" description="Basic and acidic residues" evidence="5">
    <location>
        <begin position="12"/>
        <end position="23"/>
    </location>
</feature>
<evidence type="ECO:0000256" key="2">
    <source>
        <dbReference type="ARBA" id="ARBA00023125"/>
    </source>
</evidence>
<dbReference type="Pfam" id="PF16859">
    <property type="entry name" value="TetR_C_11"/>
    <property type="match status" value="1"/>
</dbReference>
<dbReference type="OrthoDB" id="4543698at2"/>
<evidence type="ECO:0000256" key="1">
    <source>
        <dbReference type="ARBA" id="ARBA00023015"/>
    </source>
</evidence>
<evidence type="ECO:0000313" key="8">
    <source>
        <dbReference type="Proteomes" id="UP000468735"/>
    </source>
</evidence>
<dbReference type="AlphaFoldDB" id="A0A6H9ZCR1"/>
<evidence type="ECO:0000256" key="4">
    <source>
        <dbReference type="PROSITE-ProRule" id="PRU00335"/>
    </source>
</evidence>
<evidence type="ECO:0000259" key="6">
    <source>
        <dbReference type="PROSITE" id="PS50977"/>
    </source>
</evidence>
<dbReference type="Gene3D" id="1.10.10.60">
    <property type="entry name" value="Homeodomain-like"/>
    <property type="match status" value="1"/>
</dbReference>
<dbReference type="PRINTS" id="PR00455">
    <property type="entry name" value="HTHTETR"/>
</dbReference>
<dbReference type="GO" id="GO:0000976">
    <property type="term" value="F:transcription cis-regulatory region binding"/>
    <property type="evidence" value="ECO:0007669"/>
    <property type="project" value="TreeGrafter"/>
</dbReference>
<gene>
    <name evidence="7" type="ORF">F8566_01170</name>
</gene>
<keyword evidence="8" id="KW-1185">Reference proteome</keyword>
<sequence>MTGRGQPARRGQSRDAAADDEYPHGSIPNLRLTVSDTWSITMKARGRKPDPSIDARIKEAAVSLLVTKGVSFTMDEAAAAAGVSRASVFRRYATKRDMLLDALALALDAQVPETPDTGSLEGDLTVIVNQTLAGVQSPQFTKMTREIFGEAGRDPGVAEVIRTSMRDKRKRDWAIYDRAIARGELSPDADLWLLSDMVVGLVVYRVLIGLPMPDPAQMVKALIHGFTQ</sequence>
<organism evidence="7 8">
    <name type="scientific">Actinomadura rudentiformis</name>
    <dbReference type="NCBI Taxonomy" id="359158"/>
    <lineage>
        <taxon>Bacteria</taxon>
        <taxon>Bacillati</taxon>
        <taxon>Actinomycetota</taxon>
        <taxon>Actinomycetes</taxon>
        <taxon>Streptosporangiales</taxon>
        <taxon>Thermomonosporaceae</taxon>
        <taxon>Actinomadura</taxon>
    </lineage>
</organism>
<keyword evidence="2 4" id="KW-0238">DNA-binding</keyword>
<proteinExistence type="predicted"/>